<evidence type="ECO:0000313" key="9">
    <source>
        <dbReference type="Proteomes" id="UP000094609"/>
    </source>
</evidence>
<dbReference type="KEGG" id="shal:SHALO_0044"/>
<dbReference type="CDD" id="cd01335">
    <property type="entry name" value="Radical_SAM"/>
    <property type="match status" value="1"/>
</dbReference>
<dbReference type="InterPro" id="IPR016431">
    <property type="entry name" value="Pyrv-formate_lyase-activ_prd"/>
</dbReference>
<dbReference type="PIRSF" id="PIRSF004869">
    <property type="entry name" value="PflX_prd"/>
    <property type="match status" value="1"/>
</dbReference>
<dbReference type="Proteomes" id="UP000094609">
    <property type="component" value="Chromosome"/>
</dbReference>
<dbReference type="AlphaFoldDB" id="A0A1D7TFT0"/>
<feature type="binding site" evidence="6">
    <location>
        <position position="85"/>
    </location>
    <ligand>
        <name>[4Fe-4S] cluster</name>
        <dbReference type="ChEBI" id="CHEBI:49883"/>
        <note>4Fe-4S-S-AdoMet</note>
    </ligand>
</feature>
<dbReference type="SFLD" id="SFLDG01101">
    <property type="entry name" value="Uncharacterised_Radical_SAM_Su"/>
    <property type="match status" value="1"/>
</dbReference>
<dbReference type="InterPro" id="IPR058240">
    <property type="entry name" value="rSAM_sf"/>
</dbReference>
<reference evidence="9" key="1">
    <citation type="submission" date="2016-08" db="EMBL/GenBank/DDBJ databases">
        <title>Complete genome sequence of the organohalide-respiring Epsilonproteobacterium Sulfurospirillum halorespirans.</title>
        <authorList>
            <person name="Goris T."/>
            <person name="Zimmermann J."/>
            <person name="Schenz B."/>
            <person name="Lemos M."/>
            <person name="Hackermueller J."/>
            <person name="Diekert G."/>
        </authorList>
    </citation>
    <scope>NUCLEOTIDE SEQUENCE [LARGE SCALE GENOMIC DNA]</scope>
    <source>
        <strain>DSM 13726</strain>
        <strain evidence="9">PCE-M2</strain>
    </source>
</reference>
<dbReference type="PANTHER" id="PTHR30352">
    <property type="entry name" value="PYRUVATE FORMATE-LYASE-ACTIVATING ENZYME"/>
    <property type="match status" value="1"/>
</dbReference>
<dbReference type="GO" id="GO:0046872">
    <property type="term" value="F:metal ion binding"/>
    <property type="evidence" value="ECO:0007669"/>
    <property type="project" value="UniProtKB-KW"/>
</dbReference>
<dbReference type="RefSeq" id="WP_069476856.1">
    <property type="nucleotide sequence ID" value="NZ_CP017111.1"/>
</dbReference>
<name>A0A1D7TFT0_9BACT</name>
<dbReference type="NCBIfam" id="TIGR04337">
    <property type="entry name" value="AmmeMemoSam_rS"/>
    <property type="match status" value="1"/>
</dbReference>
<dbReference type="GO" id="GO:0051539">
    <property type="term" value="F:4 iron, 4 sulfur cluster binding"/>
    <property type="evidence" value="ECO:0007669"/>
    <property type="project" value="UniProtKB-KW"/>
</dbReference>
<keyword evidence="2 6" id="KW-0949">S-adenosyl-L-methionine</keyword>
<keyword evidence="9" id="KW-1185">Reference proteome</keyword>
<keyword evidence="4 6" id="KW-0408">Iron</keyword>
<dbReference type="Pfam" id="PF04055">
    <property type="entry name" value="Radical_SAM"/>
    <property type="match status" value="1"/>
</dbReference>
<feature type="binding site" evidence="6">
    <location>
        <position position="82"/>
    </location>
    <ligand>
        <name>[4Fe-4S] cluster</name>
        <dbReference type="ChEBI" id="CHEBI:49883"/>
        <note>4Fe-4S-S-AdoMet</note>
    </ligand>
</feature>
<comment type="cofactor">
    <cofactor evidence="6">
        <name>[4Fe-4S] cluster</name>
        <dbReference type="ChEBI" id="CHEBI:49883"/>
    </cofactor>
    <text evidence="6">Binds 1 [4Fe-4S] cluster. The cluster is coordinated with 3 cysteines and an exchangeable S-adenosyl-L-methionine.</text>
</comment>
<dbReference type="Gene3D" id="3.20.20.70">
    <property type="entry name" value="Aldolase class I"/>
    <property type="match status" value="1"/>
</dbReference>
<dbReference type="SUPFAM" id="SSF102114">
    <property type="entry name" value="Radical SAM enzymes"/>
    <property type="match status" value="1"/>
</dbReference>
<proteinExistence type="predicted"/>
<evidence type="ECO:0000256" key="3">
    <source>
        <dbReference type="ARBA" id="ARBA00022723"/>
    </source>
</evidence>
<dbReference type="PROSITE" id="PS51918">
    <property type="entry name" value="RADICAL_SAM"/>
    <property type="match status" value="1"/>
</dbReference>
<gene>
    <name evidence="8" type="ORF">SHALO_0044</name>
</gene>
<evidence type="ECO:0000256" key="6">
    <source>
        <dbReference type="PIRSR" id="PIRSR004869-50"/>
    </source>
</evidence>
<protein>
    <submittedName>
        <fullName evidence="8">AmmeMemoRadiSam system, radical SAM enzyme</fullName>
    </submittedName>
</protein>
<keyword evidence="5 6" id="KW-0411">Iron-sulfur</keyword>
<evidence type="ECO:0000256" key="5">
    <source>
        <dbReference type="ARBA" id="ARBA00023014"/>
    </source>
</evidence>
<evidence type="ECO:0000256" key="1">
    <source>
        <dbReference type="ARBA" id="ARBA00022485"/>
    </source>
</evidence>
<feature type="domain" description="Radical SAM core" evidence="7">
    <location>
        <begin position="63"/>
        <end position="276"/>
    </location>
</feature>
<evidence type="ECO:0000256" key="4">
    <source>
        <dbReference type="ARBA" id="ARBA00023004"/>
    </source>
</evidence>
<dbReference type="STRING" id="1193502.SHALO_0044"/>
<sequence length="330" mass="37113">MNYFKAEGSRLVCLLCAHYCHLKEGQRGICGVNQNVEGTIKNLVYGFPVTLHVDPVEKKPLYHFLPDTRALSLGTIGCNFVCPFCQNWSISQEKTLHVKEFIAPEQIIEMALKYECASIAYTYNEPTIFYPYAHDIALLAHERGIKNIFVTNGFESHEVIDDMKGIIDAANVDLKSFNHDYYKKELGGGLETVLENLKQFKRNGIWIEVTTLIVPSKNDSDAELGAIASFIAKELGEETPWHISAFHPDYHEHSLSATPIETLKRAETLGKAAGLKHIYIGNAGLENPTRCVTCNAVLIKRYRFDVMENHLIEDARCPTCKTKLAGVFDE</sequence>
<dbReference type="InterPro" id="IPR027596">
    <property type="entry name" value="AmmeMemoSam_rS"/>
</dbReference>
<accession>A0A1D7TFT0</accession>
<dbReference type="InterPro" id="IPR013785">
    <property type="entry name" value="Aldolase_TIM"/>
</dbReference>
<dbReference type="InterPro" id="IPR034457">
    <property type="entry name" value="Organic_radical-activating"/>
</dbReference>
<dbReference type="GO" id="GO:0003824">
    <property type="term" value="F:catalytic activity"/>
    <property type="evidence" value="ECO:0007669"/>
    <property type="project" value="InterPro"/>
</dbReference>
<evidence type="ECO:0000259" key="7">
    <source>
        <dbReference type="PROSITE" id="PS51918"/>
    </source>
</evidence>
<evidence type="ECO:0000313" key="8">
    <source>
        <dbReference type="EMBL" id="AOO63846.1"/>
    </source>
</evidence>
<dbReference type="PANTHER" id="PTHR30352:SF5">
    <property type="entry name" value="PYRUVATE FORMATE-LYASE 1-ACTIVATING ENZYME"/>
    <property type="match status" value="1"/>
</dbReference>
<dbReference type="InterPro" id="IPR007197">
    <property type="entry name" value="rSAM"/>
</dbReference>
<dbReference type="PATRIC" id="fig|1193502.14.peg.45"/>
<dbReference type="EMBL" id="CP017111">
    <property type="protein sequence ID" value="AOO63846.1"/>
    <property type="molecule type" value="Genomic_DNA"/>
</dbReference>
<keyword evidence="3 6" id="KW-0479">Metal-binding</keyword>
<dbReference type="SFLD" id="SFLDS00029">
    <property type="entry name" value="Radical_SAM"/>
    <property type="match status" value="1"/>
</dbReference>
<evidence type="ECO:0000256" key="2">
    <source>
        <dbReference type="ARBA" id="ARBA00022691"/>
    </source>
</evidence>
<keyword evidence="1" id="KW-0004">4Fe-4S</keyword>
<feature type="binding site" evidence="6">
    <location>
        <position position="78"/>
    </location>
    <ligand>
        <name>[4Fe-4S] cluster</name>
        <dbReference type="ChEBI" id="CHEBI:49883"/>
        <note>4Fe-4S-S-AdoMet</note>
    </ligand>
</feature>
<organism evidence="8 9">
    <name type="scientific">Sulfurospirillum halorespirans DSM 13726</name>
    <dbReference type="NCBI Taxonomy" id="1193502"/>
    <lineage>
        <taxon>Bacteria</taxon>
        <taxon>Pseudomonadati</taxon>
        <taxon>Campylobacterota</taxon>
        <taxon>Epsilonproteobacteria</taxon>
        <taxon>Campylobacterales</taxon>
        <taxon>Sulfurospirillaceae</taxon>
        <taxon>Sulfurospirillum</taxon>
    </lineage>
</organism>